<dbReference type="AlphaFoldDB" id="A0A8K0C790"/>
<gene>
    <name evidence="2" type="ORF">ILUMI_27074</name>
</gene>
<dbReference type="OrthoDB" id="6782267at2759"/>
<reference evidence="2" key="1">
    <citation type="submission" date="2019-08" db="EMBL/GenBank/DDBJ databases">
        <title>The genome of the North American firefly Photinus pyralis.</title>
        <authorList>
            <consortium name="Photinus pyralis genome working group"/>
            <person name="Fallon T.R."/>
            <person name="Sander Lower S.E."/>
            <person name="Weng J.-K."/>
        </authorList>
    </citation>
    <scope>NUCLEOTIDE SEQUENCE</scope>
    <source>
        <strain evidence="2">TRF0915ILg1</strain>
        <tissue evidence="2">Whole body</tissue>
    </source>
</reference>
<comment type="caution">
    <text evidence="2">The sequence shown here is derived from an EMBL/GenBank/DDBJ whole genome shotgun (WGS) entry which is preliminary data.</text>
</comment>
<evidence type="ECO:0000313" key="2">
    <source>
        <dbReference type="EMBL" id="KAF2879097.1"/>
    </source>
</evidence>
<evidence type="ECO:0000313" key="3">
    <source>
        <dbReference type="Proteomes" id="UP000801492"/>
    </source>
</evidence>
<keyword evidence="3" id="KW-1185">Reference proteome</keyword>
<sequence>MEIFALSRICSLAWDRVASSQNIKSGFRAIGISPFDSDIFKDIDFMSSFVSDRETHPVASTSAAVRTTNHSAQVTPVSPQKGNFPMDETSTAAIPAQLSLENTMLCLVSPEDITSISKRTGTKGVKSWMSKRKVYDCH</sequence>
<feature type="region of interest" description="Disordered" evidence="1">
    <location>
        <begin position="62"/>
        <end position="83"/>
    </location>
</feature>
<organism evidence="2 3">
    <name type="scientific">Ignelater luminosus</name>
    <name type="common">Cucubano</name>
    <name type="synonym">Pyrophorus luminosus</name>
    <dbReference type="NCBI Taxonomy" id="2038154"/>
    <lineage>
        <taxon>Eukaryota</taxon>
        <taxon>Metazoa</taxon>
        <taxon>Ecdysozoa</taxon>
        <taxon>Arthropoda</taxon>
        <taxon>Hexapoda</taxon>
        <taxon>Insecta</taxon>
        <taxon>Pterygota</taxon>
        <taxon>Neoptera</taxon>
        <taxon>Endopterygota</taxon>
        <taxon>Coleoptera</taxon>
        <taxon>Polyphaga</taxon>
        <taxon>Elateriformia</taxon>
        <taxon>Elateroidea</taxon>
        <taxon>Elateridae</taxon>
        <taxon>Agrypninae</taxon>
        <taxon>Pyrophorini</taxon>
        <taxon>Ignelater</taxon>
    </lineage>
</organism>
<name>A0A8K0C790_IGNLU</name>
<accession>A0A8K0C790</accession>
<proteinExistence type="predicted"/>
<feature type="compositionally biased region" description="Polar residues" evidence="1">
    <location>
        <begin position="62"/>
        <end position="81"/>
    </location>
</feature>
<protein>
    <submittedName>
        <fullName evidence="2">Uncharacterized protein</fullName>
    </submittedName>
</protein>
<dbReference type="EMBL" id="VTPC01091231">
    <property type="protein sequence ID" value="KAF2879097.1"/>
    <property type="molecule type" value="Genomic_DNA"/>
</dbReference>
<dbReference type="Proteomes" id="UP000801492">
    <property type="component" value="Unassembled WGS sequence"/>
</dbReference>
<evidence type="ECO:0000256" key="1">
    <source>
        <dbReference type="SAM" id="MobiDB-lite"/>
    </source>
</evidence>